<evidence type="ECO:0000313" key="10">
    <source>
        <dbReference type="Proteomes" id="UP001157355"/>
    </source>
</evidence>
<evidence type="ECO:0000259" key="8">
    <source>
        <dbReference type="SMART" id="SM00928"/>
    </source>
</evidence>
<evidence type="ECO:0000256" key="1">
    <source>
        <dbReference type="ARBA" id="ARBA00001917"/>
    </source>
</evidence>
<dbReference type="GO" id="GO:0010181">
    <property type="term" value="F:FMN binding"/>
    <property type="evidence" value="ECO:0007669"/>
    <property type="project" value="InterPro"/>
</dbReference>
<evidence type="ECO:0000256" key="6">
    <source>
        <dbReference type="ARBA" id="ARBA00023004"/>
    </source>
</evidence>
<comment type="cofactor">
    <cofactor evidence="1">
        <name>FMN</name>
        <dbReference type="ChEBI" id="CHEBI:58210"/>
    </cofactor>
</comment>
<dbReference type="CDD" id="cd03063">
    <property type="entry name" value="TRX_Fd_FDH_beta"/>
    <property type="match status" value="1"/>
</dbReference>
<dbReference type="Pfam" id="PF01512">
    <property type="entry name" value="Complex1_51K"/>
    <property type="match status" value="1"/>
</dbReference>
<dbReference type="Pfam" id="PF10589">
    <property type="entry name" value="NADH_4Fe-4S"/>
    <property type="match status" value="1"/>
</dbReference>
<dbReference type="AlphaFoldDB" id="A0AA37WYH9"/>
<reference evidence="9 10" key="1">
    <citation type="journal article" date="2014" name="Int. J. Syst. Evol. Microbiol.">
        <title>Complete genome sequence of Corynebacterium casei LMG S-19264T (=DSM 44701T), isolated from a smear-ripened cheese.</title>
        <authorList>
            <consortium name="US DOE Joint Genome Institute (JGI-PGF)"/>
            <person name="Walter F."/>
            <person name="Albersmeier A."/>
            <person name="Kalinowski J."/>
            <person name="Ruckert C."/>
        </authorList>
    </citation>
    <scope>NUCLEOTIDE SEQUENCE [LARGE SCALE GENOMIC DNA]</scope>
    <source>
        <strain evidence="9 10">NBRC 111766</strain>
    </source>
</reference>
<feature type="domain" description="NADH-ubiquinone oxidoreductase 51kDa subunit iron-sulphur binding" evidence="8">
    <location>
        <begin position="420"/>
        <end position="465"/>
    </location>
</feature>
<evidence type="ECO:0000256" key="3">
    <source>
        <dbReference type="ARBA" id="ARBA00007523"/>
    </source>
</evidence>
<dbReference type="SUPFAM" id="SSF140490">
    <property type="entry name" value="Nqo1C-terminal domain-like"/>
    <property type="match status" value="1"/>
</dbReference>
<dbReference type="SUPFAM" id="SSF142019">
    <property type="entry name" value="Nqo1 FMN-binding domain-like"/>
    <property type="match status" value="1"/>
</dbReference>
<evidence type="ECO:0000256" key="7">
    <source>
        <dbReference type="ARBA" id="ARBA00023014"/>
    </source>
</evidence>
<evidence type="ECO:0000256" key="4">
    <source>
        <dbReference type="ARBA" id="ARBA00022485"/>
    </source>
</evidence>
<dbReference type="InterPro" id="IPR037225">
    <property type="entry name" value="Nuo51_FMN-bd_sf"/>
</dbReference>
<dbReference type="Gene3D" id="3.40.50.11540">
    <property type="entry name" value="NADH-ubiquinone oxidoreductase 51kDa subunit"/>
    <property type="match status" value="1"/>
</dbReference>
<evidence type="ECO:0000256" key="2">
    <source>
        <dbReference type="ARBA" id="ARBA00001966"/>
    </source>
</evidence>
<dbReference type="SUPFAM" id="SSF142984">
    <property type="entry name" value="Nqo1 middle domain-like"/>
    <property type="match status" value="1"/>
</dbReference>
<keyword evidence="7" id="KW-0411">Iron-sulfur</keyword>
<keyword evidence="5" id="KW-0479">Metal-binding</keyword>
<dbReference type="PROSITE" id="PS00644">
    <property type="entry name" value="COMPLEX1_51K_1"/>
    <property type="match status" value="1"/>
</dbReference>
<dbReference type="Gene3D" id="3.10.20.600">
    <property type="match status" value="1"/>
</dbReference>
<dbReference type="GO" id="GO:0046872">
    <property type="term" value="F:metal ion binding"/>
    <property type="evidence" value="ECO:0007669"/>
    <property type="project" value="UniProtKB-KW"/>
</dbReference>
<dbReference type="InterPro" id="IPR019575">
    <property type="entry name" value="Nuop51_4Fe4S-bd"/>
</dbReference>
<dbReference type="EMBL" id="BSPP01000002">
    <property type="protein sequence ID" value="GLS85413.1"/>
    <property type="molecule type" value="Genomic_DNA"/>
</dbReference>
<proteinExistence type="inferred from homology"/>
<comment type="cofactor">
    <cofactor evidence="2">
        <name>[4Fe-4S] cluster</name>
        <dbReference type="ChEBI" id="CHEBI:49883"/>
    </cofactor>
</comment>
<dbReference type="PANTHER" id="PTHR43578">
    <property type="entry name" value="NADH-QUINONE OXIDOREDUCTASE SUBUNIT F"/>
    <property type="match status" value="1"/>
</dbReference>
<organism evidence="9 10">
    <name type="scientific">Cypionkella aquatica</name>
    <dbReference type="NCBI Taxonomy" id="1756042"/>
    <lineage>
        <taxon>Bacteria</taxon>
        <taxon>Pseudomonadati</taxon>
        <taxon>Pseudomonadota</taxon>
        <taxon>Alphaproteobacteria</taxon>
        <taxon>Rhodobacterales</taxon>
        <taxon>Paracoccaceae</taxon>
        <taxon>Cypionkella</taxon>
    </lineage>
</organism>
<comment type="caution">
    <text evidence="9">The sequence shown here is derived from an EMBL/GenBank/DDBJ whole genome shotgun (WGS) entry which is preliminary data.</text>
</comment>
<dbReference type="Proteomes" id="UP001157355">
    <property type="component" value="Unassembled WGS sequence"/>
</dbReference>
<dbReference type="Gene3D" id="6.10.250.1450">
    <property type="match status" value="1"/>
</dbReference>
<keyword evidence="10" id="KW-1185">Reference proteome</keyword>
<evidence type="ECO:0000256" key="5">
    <source>
        <dbReference type="ARBA" id="ARBA00022723"/>
    </source>
</evidence>
<dbReference type="GO" id="GO:0008137">
    <property type="term" value="F:NADH dehydrogenase (ubiquinone) activity"/>
    <property type="evidence" value="ECO:0007669"/>
    <property type="project" value="InterPro"/>
</dbReference>
<dbReference type="InterPro" id="IPR037207">
    <property type="entry name" value="Nuop51_4Fe4S-bd_sf"/>
</dbReference>
<dbReference type="InterPro" id="IPR001949">
    <property type="entry name" value="NADH-UbQ_OxRdtase_51kDa_CS"/>
</dbReference>
<name>A0AA37WYH9_9RHOB</name>
<sequence>MKIYLPLDSAAVALGADEIAESLMFQAKARGVNLTLVRNGSHGMVWLEPMAEIVTDAGRMAFGPLTLSDVPALFGDLASHPKALGKTEDLPWLKAQTRLTFARVGVIDPLSLDDYKAHGGLAGLTLALGMDKAGIVAEVTNSGLRGRGGAGFPTGIKWKTVSEAVADRKYIVCNADEGDSATFADRMLMEGDPFTLIEGMIIAGLATGATKGFVYIRSEYPIAIEVMQKAVKIATDAGVLGASVLGSANAFNIEIRVGAGAYVCGEETSLLNSLEGKRGVVRAKPPLPALQGFMAKPTVVNNVISLASVPVIFEKGAAFYKDFGLGRSRGTIPLQIAGNVKHGGLFEIAFGLTLGEIVDKIAGGSASGRPVKAVQVGGPLGAYFPRALFDTPFGYEEFAGKDGLIGHAGLTVFDDSADMLKQARFAMEFCAIESCGKCTPCRIGAVRGVETVDRIAKGDASAIPLLTDLCNTMKSGSLCALGGFTPYPVMSALTHFPDDFAPMKEAAE</sequence>
<keyword evidence="4" id="KW-0004">4Fe-4S</keyword>
<dbReference type="PROSITE" id="PS00645">
    <property type="entry name" value="COMPLEX1_51K_2"/>
    <property type="match status" value="1"/>
</dbReference>
<dbReference type="FunFam" id="3.40.50.11540:FF:000001">
    <property type="entry name" value="NADH dehydrogenase [ubiquinone] flavoprotein 1, mitochondrial"/>
    <property type="match status" value="1"/>
</dbReference>
<dbReference type="RefSeq" id="WP_284323634.1">
    <property type="nucleotide sequence ID" value="NZ_BSPP01000002.1"/>
</dbReference>
<protein>
    <submittedName>
        <fullName evidence="9">Formate dehydrogenase subunit beta</fullName>
    </submittedName>
</protein>
<gene>
    <name evidence="9" type="primary">fdsB</name>
    <name evidence="9" type="ORF">GCM10010873_03860</name>
</gene>
<dbReference type="Gene3D" id="1.20.1440.230">
    <property type="entry name" value="NADH-ubiquinone oxidoreductase 51kDa subunit, iron-sulphur binding domain"/>
    <property type="match status" value="1"/>
</dbReference>
<dbReference type="PANTHER" id="PTHR43578:SF3">
    <property type="entry name" value="NADH-QUINONE OXIDOREDUCTASE SUBUNIT F"/>
    <property type="match status" value="1"/>
</dbReference>
<dbReference type="GO" id="GO:0051539">
    <property type="term" value="F:4 iron, 4 sulfur cluster binding"/>
    <property type="evidence" value="ECO:0007669"/>
    <property type="project" value="UniProtKB-KW"/>
</dbReference>
<dbReference type="SMART" id="SM00928">
    <property type="entry name" value="NADH_4Fe-4S"/>
    <property type="match status" value="1"/>
</dbReference>
<comment type="similarity">
    <text evidence="3">Belongs to the complex I 51 kDa subunit family.</text>
</comment>
<accession>A0AA37WYH9</accession>
<keyword evidence="6" id="KW-0408">Iron</keyword>
<dbReference type="InterPro" id="IPR011538">
    <property type="entry name" value="Nuo51_FMN-bd"/>
</dbReference>
<evidence type="ECO:0000313" key="9">
    <source>
        <dbReference type="EMBL" id="GLS85413.1"/>
    </source>
</evidence>